<comment type="caution">
    <text evidence="13">The sequence shown here is derived from an EMBL/GenBank/DDBJ whole genome shotgun (WGS) entry which is preliminary data.</text>
</comment>
<evidence type="ECO:0000256" key="2">
    <source>
        <dbReference type="ARBA" id="ARBA00008333"/>
    </source>
</evidence>
<accession>A0ABP0V8P2</accession>
<evidence type="ECO:0000259" key="12">
    <source>
        <dbReference type="PROSITE" id="PS51007"/>
    </source>
</evidence>
<keyword evidence="4 10" id="KW-0812">Transmembrane</keyword>
<sequence>MTIKGLIRPFFCLSLCLLVSGFRGYAAPGNANSEGSRMLVHTLRYMGTDYPNGVAGGKVINKEEYEEMLGFCASALRYYHDDVSLWSPADTVKIGALIYHLDSLIHAHAPVETEQQAANAAIAEVIRASGLTVSPAKYPNLLNGKAVFAANCSKCHGNKGYGDGKEGVKLDPQPRNFHDEARMSMLSPFAVYNTVKCGVQGTGMKAHPELSDDDVWDVAFYVLTLRYESGADRSYTDHILKNKFPSITLEQIATQSDRQIATAYHADRGDLGILRYSQPDKDKGEFIDAALKYIDGSIQASRDGNYDEAERLSTLAYLEGIEPIENQLRSTDPGLMQRLEEQMGNTRRALSGHQPLVQVNDSLKESKRLIIEAGHSIGSTAMSPLLAILMAISILLREGLEAFLVIMVIMGIVRASGLRAPMRYIHAGWIVAILVGVVMWIIGGQLVQAHMAQVELMEGIIALVAVAMLLYIGFWLHGKSEVSKWKAYVTDMVKNISGTDSLIGLFALSFFVVFREVFESVLFLSAINIQSGGKQEHAIVAGVIIAFIIVIVMAWVLLRFSARLPIPKLFKISSIVMGALAVILAGKGIHSFQETGHAAIHGITFLPRAEVFDLFGVFPTVETLLAQAFVLGIVIYIMMSSGRVKPA</sequence>
<evidence type="ECO:0000256" key="5">
    <source>
        <dbReference type="ARBA" id="ARBA00022723"/>
    </source>
</evidence>
<dbReference type="Proteomes" id="UP001497444">
    <property type="component" value="Unassembled WGS sequence"/>
</dbReference>
<evidence type="ECO:0000256" key="3">
    <source>
        <dbReference type="ARBA" id="ARBA00022617"/>
    </source>
</evidence>
<dbReference type="Pfam" id="PF00034">
    <property type="entry name" value="Cytochrom_C"/>
    <property type="match status" value="1"/>
</dbReference>
<evidence type="ECO:0000313" key="14">
    <source>
        <dbReference type="Proteomes" id="UP001497444"/>
    </source>
</evidence>
<keyword evidence="14" id="KW-1185">Reference proteome</keyword>
<evidence type="ECO:0000256" key="1">
    <source>
        <dbReference type="ARBA" id="ARBA00004141"/>
    </source>
</evidence>
<feature type="transmembrane region" description="Helical" evidence="10">
    <location>
        <begin position="538"/>
        <end position="557"/>
    </location>
</feature>
<gene>
    <name evidence="13" type="ORF">CSSPJE1EN1_LOCUS25290</name>
</gene>
<evidence type="ECO:0000256" key="6">
    <source>
        <dbReference type="ARBA" id="ARBA00022989"/>
    </source>
</evidence>
<dbReference type="SUPFAM" id="SSF46626">
    <property type="entry name" value="Cytochrome c"/>
    <property type="match status" value="1"/>
</dbReference>
<dbReference type="Pfam" id="PF03239">
    <property type="entry name" value="FTR1"/>
    <property type="match status" value="1"/>
</dbReference>
<evidence type="ECO:0000313" key="13">
    <source>
        <dbReference type="EMBL" id="CAK9249912.1"/>
    </source>
</evidence>
<feature type="domain" description="Cytochrome c" evidence="12">
    <location>
        <begin position="139"/>
        <end position="226"/>
    </location>
</feature>
<keyword evidence="8 10" id="KW-0472">Membrane</keyword>
<dbReference type="InterPro" id="IPR004923">
    <property type="entry name" value="FTR1/Fip1/EfeU"/>
</dbReference>
<organism evidence="13 14">
    <name type="scientific">Sphagnum jensenii</name>
    <dbReference type="NCBI Taxonomy" id="128206"/>
    <lineage>
        <taxon>Eukaryota</taxon>
        <taxon>Viridiplantae</taxon>
        <taxon>Streptophyta</taxon>
        <taxon>Embryophyta</taxon>
        <taxon>Bryophyta</taxon>
        <taxon>Sphagnophytina</taxon>
        <taxon>Sphagnopsida</taxon>
        <taxon>Sphagnales</taxon>
        <taxon>Sphagnaceae</taxon>
        <taxon>Sphagnum</taxon>
    </lineage>
</organism>
<evidence type="ECO:0000256" key="9">
    <source>
        <dbReference type="PROSITE-ProRule" id="PRU00433"/>
    </source>
</evidence>
<feature type="transmembrane region" description="Helical" evidence="10">
    <location>
        <begin position="499"/>
        <end position="518"/>
    </location>
</feature>
<keyword evidence="7 9" id="KW-0408">Iron</keyword>
<proteinExistence type="inferred from homology"/>
<feature type="chain" id="PRO_5045159711" description="Cytochrome c domain-containing protein" evidence="11">
    <location>
        <begin position="22"/>
        <end position="647"/>
    </location>
</feature>
<evidence type="ECO:0000256" key="10">
    <source>
        <dbReference type="SAM" id="Phobius"/>
    </source>
</evidence>
<evidence type="ECO:0000256" key="8">
    <source>
        <dbReference type="ARBA" id="ARBA00023136"/>
    </source>
</evidence>
<evidence type="ECO:0000256" key="7">
    <source>
        <dbReference type="ARBA" id="ARBA00023004"/>
    </source>
</evidence>
<keyword evidence="5 9" id="KW-0479">Metal-binding</keyword>
<name>A0ABP0V8P2_9BRYO</name>
<feature type="transmembrane region" description="Helical" evidence="10">
    <location>
        <begin position="459"/>
        <end position="478"/>
    </location>
</feature>
<keyword evidence="6 10" id="KW-1133">Transmembrane helix</keyword>
<keyword evidence="11" id="KW-0732">Signal</keyword>
<feature type="signal peptide" evidence="11">
    <location>
        <begin position="1"/>
        <end position="21"/>
    </location>
</feature>
<feature type="transmembrane region" description="Helical" evidence="10">
    <location>
        <begin position="614"/>
        <end position="639"/>
    </location>
</feature>
<comment type="subcellular location">
    <subcellularLocation>
        <location evidence="1">Membrane</location>
        <topology evidence="1">Multi-pass membrane protein</topology>
    </subcellularLocation>
</comment>
<feature type="transmembrane region" description="Helical" evidence="10">
    <location>
        <begin position="424"/>
        <end position="447"/>
    </location>
</feature>
<feature type="transmembrane region" description="Helical" evidence="10">
    <location>
        <begin position="569"/>
        <end position="586"/>
    </location>
</feature>
<dbReference type="PANTHER" id="PTHR31632">
    <property type="entry name" value="IRON TRANSPORTER FTH1"/>
    <property type="match status" value="1"/>
</dbReference>
<keyword evidence="3 9" id="KW-0349">Heme</keyword>
<comment type="similarity">
    <text evidence="2">Belongs to the oxidase-dependent Fe transporter (OFeT) (TC 9.A.10.1) family.</text>
</comment>
<dbReference type="InterPro" id="IPR036909">
    <property type="entry name" value="Cyt_c-like_dom_sf"/>
</dbReference>
<feature type="transmembrane region" description="Helical" evidence="10">
    <location>
        <begin position="385"/>
        <end position="412"/>
    </location>
</feature>
<dbReference type="InterPro" id="IPR009056">
    <property type="entry name" value="Cyt_c-like_dom"/>
</dbReference>
<dbReference type="PANTHER" id="PTHR31632:SF2">
    <property type="entry name" value="PLASMA MEMBRANE IRON PERMEASE"/>
    <property type="match status" value="1"/>
</dbReference>
<evidence type="ECO:0000256" key="11">
    <source>
        <dbReference type="SAM" id="SignalP"/>
    </source>
</evidence>
<dbReference type="Gene3D" id="1.10.760.10">
    <property type="entry name" value="Cytochrome c-like domain"/>
    <property type="match status" value="1"/>
</dbReference>
<protein>
    <recommendedName>
        <fullName evidence="12">Cytochrome c domain-containing protein</fullName>
    </recommendedName>
</protein>
<dbReference type="EMBL" id="CAXAQS010000068">
    <property type="protein sequence ID" value="CAK9249912.1"/>
    <property type="molecule type" value="Genomic_DNA"/>
</dbReference>
<dbReference type="PROSITE" id="PS51007">
    <property type="entry name" value="CYTC"/>
    <property type="match status" value="1"/>
</dbReference>
<reference evidence="13" key="1">
    <citation type="submission" date="2024-02" db="EMBL/GenBank/DDBJ databases">
        <authorList>
            <consortium name="ELIXIR-Norway"/>
            <consortium name="Elixir Norway"/>
        </authorList>
    </citation>
    <scope>NUCLEOTIDE SEQUENCE</scope>
</reference>
<evidence type="ECO:0000256" key="4">
    <source>
        <dbReference type="ARBA" id="ARBA00022692"/>
    </source>
</evidence>